<comment type="caution">
    <text evidence="1">The sequence shown here is derived from an EMBL/GenBank/DDBJ whole genome shotgun (WGS) entry which is preliminary data.</text>
</comment>
<organism evidence="1 2">
    <name type="scientific">Pleuronectes platessa</name>
    <name type="common">European plaice</name>
    <dbReference type="NCBI Taxonomy" id="8262"/>
    <lineage>
        <taxon>Eukaryota</taxon>
        <taxon>Metazoa</taxon>
        <taxon>Chordata</taxon>
        <taxon>Craniata</taxon>
        <taxon>Vertebrata</taxon>
        <taxon>Euteleostomi</taxon>
        <taxon>Actinopterygii</taxon>
        <taxon>Neopterygii</taxon>
        <taxon>Teleostei</taxon>
        <taxon>Neoteleostei</taxon>
        <taxon>Acanthomorphata</taxon>
        <taxon>Carangaria</taxon>
        <taxon>Pleuronectiformes</taxon>
        <taxon>Pleuronectoidei</taxon>
        <taxon>Pleuronectidae</taxon>
        <taxon>Pleuronectes</taxon>
    </lineage>
</organism>
<proteinExistence type="predicted"/>
<sequence>MLSRTKEGDVHLPVEMGPASQTVGLSIERQRESGVRGSTGLLTPSFHTLSTQRAQLRSPSPHQLAPVIPHFLLNATPSALSLLTSQHPLRGNVLLVPLAPELRGRSPQEPRGWLVP</sequence>
<gene>
    <name evidence="1" type="ORF">PLEPLA_LOCUS48604</name>
</gene>
<dbReference type="Proteomes" id="UP001153269">
    <property type="component" value="Unassembled WGS sequence"/>
</dbReference>
<evidence type="ECO:0000313" key="1">
    <source>
        <dbReference type="EMBL" id="CAB1460732.1"/>
    </source>
</evidence>
<reference evidence="1" key="1">
    <citation type="submission" date="2020-03" db="EMBL/GenBank/DDBJ databases">
        <authorList>
            <person name="Weist P."/>
        </authorList>
    </citation>
    <scope>NUCLEOTIDE SEQUENCE</scope>
</reference>
<evidence type="ECO:0000313" key="2">
    <source>
        <dbReference type="Proteomes" id="UP001153269"/>
    </source>
</evidence>
<name>A0A9N7VWM4_PLEPL</name>
<accession>A0A9N7VWM4</accession>
<dbReference type="AlphaFoldDB" id="A0A9N7VWM4"/>
<protein>
    <submittedName>
        <fullName evidence="1">Uncharacterized protein</fullName>
    </submittedName>
</protein>
<dbReference type="EMBL" id="CADEAL010004491">
    <property type="protein sequence ID" value="CAB1460732.1"/>
    <property type="molecule type" value="Genomic_DNA"/>
</dbReference>
<keyword evidence="2" id="KW-1185">Reference proteome</keyword>